<proteinExistence type="inferred from homology"/>
<dbReference type="EMBL" id="DWYC01000086">
    <property type="protein sequence ID" value="HJB57723.1"/>
    <property type="molecule type" value="Genomic_DNA"/>
</dbReference>
<evidence type="ECO:0000259" key="4">
    <source>
        <dbReference type="Pfam" id="PF00294"/>
    </source>
</evidence>
<accession>A0A9D2MDP2</accession>
<comment type="caution">
    <text evidence="5">The sequence shown here is derived from an EMBL/GenBank/DDBJ whole genome shotgun (WGS) entry which is preliminary data.</text>
</comment>
<evidence type="ECO:0000313" key="5">
    <source>
        <dbReference type="EMBL" id="HJB57723.1"/>
    </source>
</evidence>
<protein>
    <submittedName>
        <fullName evidence="5">Carbohydrate kinase family protein</fullName>
    </submittedName>
</protein>
<dbReference type="InterPro" id="IPR011611">
    <property type="entry name" value="PfkB_dom"/>
</dbReference>
<dbReference type="Proteomes" id="UP000824208">
    <property type="component" value="Unassembled WGS sequence"/>
</dbReference>
<dbReference type="InterPro" id="IPR050306">
    <property type="entry name" value="PfkB_Carbo_kinase"/>
</dbReference>
<reference evidence="5" key="1">
    <citation type="journal article" date="2021" name="PeerJ">
        <title>Extensive microbial diversity within the chicken gut microbiome revealed by metagenomics and culture.</title>
        <authorList>
            <person name="Gilroy R."/>
            <person name="Ravi A."/>
            <person name="Getino M."/>
            <person name="Pursley I."/>
            <person name="Horton D.L."/>
            <person name="Alikhan N.F."/>
            <person name="Baker D."/>
            <person name="Gharbi K."/>
            <person name="Hall N."/>
            <person name="Watson M."/>
            <person name="Adriaenssens E.M."/>
            <person name="Foster-Nyarko E."/>
            <person name="Jarju S."/>
            <person name="Secka A."/>
            <person name="Antonio M."/>
            <person name="Oren A."/>
            <person name="Chaudhuri R.R."/>
            <person name="La Ragione R."/>
            <person name="Hildebrand F."/>
            <person name="Pallen M.J."/>
        </authorList>
    </citation>
    <scope>NUCLEOTIDE SEQUENCE</scope>
    <source>
        <strain evidence="5">CHK189-11263</strain>
    </source>
</reference>
<dbReference type="PANTHER" id="PTHR43085:SF57">
    <property type="entry name" value="CARBOHYDRATE KINASE PFKB DOMAIN-CONTAINING PROTEIN"/>
    <property type="match status" value="1"/>
</dbReference>
<evidence type="ECO:0000256" key="3">
    <source>
        <dbReference type="ARBA" id="ARBA00022777"/>
    </source>
</evidence>
<feature type="domain" description="Carbohydrate kinase PfkB" evidence="4">
    <location>
        <begin position="34"/>
        <end position="351"/>
    </location>
</feature>
<comment type="similarity">
    <text evidence="1">Belongs to the carbohydrate kinase PfkB family.</text>
</comment>
<dbReference type="Gene3D" id="3.40.1190.20">
    <property type="match status" value="1"/>
</dbReference>
<dbReference type="SUPFAM" id="SSF53613">
    <property type="entry name" value="Ribokinase-like"/>
    <property type="match status" value="1"/>
</dbReference>
<evidence type="ECO:0000256" key="1">
    <source>
        <dbReference type="ARBA" id="ARBA00010688"/>
    </source>
</evidence>
<organism evidence="5 6">
    <name type="scientific">Candidatus Flavonifractor intestinipullorum</name>
    <dbReference type="NCBI Taxonomy" id="2838587"/>
    <lineage>
        <taxon>Bacteria</taxon>
        <taxon>Bacillati</taxon>
        <taxon>Bacillota</taxon>
        <taxon>Clostridia</taxon>
        <taxon>Eubacteriales</taxon>
        <taxon>Oscillospiraceae</taxon>
        <taxon>Flavonifractor</taxon>
    </lineage>
</organism>
<dbReference type="AlphaFoldDB" id="A0A9D2MDP2"/>
<dbReference type="GO" id="GO:0016301">
    <property type="term" value="F:kinase activity"/>
    <property type="evidence" value="ECO:0007669"/>
    <property type="project" value="UniProtKB-KW"/>
</dbReference>
<evidence type="ECO:0000256" key="2">
    <source>
        <dbReference type="ARBA" id="ARBA00022679"/>
    </source>
</evidence>
<keyword evidence="3 5" id="KW-0418">Kinase</keyword>
<keyword evidence="2" id="KW-0808">Transferase</keyword>
<dbReference type="InterPro" id="IPR029056">
    <property type="entry name" value="Ribokinase-like"/>
</dbReference>
<sequence>MDRPIAVAAGHICLDVTPVFPPEAAGRAGTWLQPGSLTQVGRAELHTGGAVANTGLAMRRFGVEVRLLGKVGRDPFGALVRRMLEEDGGAQGLVEDPESDTSYSVVLSPPGMDRIFLHNPGANATFGPDDIAPETLEGACWFHFGYPPLMERLYRNAGQGLEAVLRKAREAGLAVSLDLAAVDPTSEAGKEDWRTILGRVLPLVDVFVPSWEELCFMIDRPRYEEVLRRAGGGEATAVLSLSRDVEPLAEEAVKLGAKNLLLKCGAAGFYYRTGGADALSGMAEALGRDMTPWVNLRGFQRSYRPARVLSGTGAGDSTIAAFLAALLRGWPPEDCLRLAAATGASCVEAYDALGGLLPLEEQEKRIRAGLETQDLLRP</sequence>
<gene>
    <name evidence="5" type="ORF">H9714_09250</name>
</gene>
<name>A0A9D2MDP2_9FIRM</name>
<evidence type="ECO:0000313" key="6">
    <source>
        <dbReference type="Proteomes" id="UP000824208"/>
    </source>
</evidence>
<reference evidence="5" key="2">
    <citation type="submission" date="2021-04" db="EMBL/GenBank/DDBJ databases">
        <authorList>
            <person name="Gilroy R."/>
        </authorList>
    </citation>
    <scope>NUCLEOTIDE SEQUENCE</scope>
    <source>
        <strain evidence="5">CHK189-11263</strain>
    </source>
</reference>
<dbReference type="Pfam" id="PF00294">
    <property type="entry name" value="PfkB"/>
    <property type="match status" value="1"/>
</dbReference>
<dbReference type="PANTHER" id="PTHR43085">
    <property type="entry name" value="HEXOKINASE FAMILY MEMBER"/>
    <property type="match status" value="1"/>
</dbReference>